<dbReference type="EMBL" id="JAAIKR010000019">
    <property type="protein sequence ID" value="MBR9729402.1"/>
    <property type="molecule type" value="Genomic_DNA"/>
</dbReference>
<comment type="caution">
    <text evidence="1">The sequence shown here is derived from an EMBL/GenBank/DDBJ whole genome shotgun (WGS) entry which is preliminary data.</text>
</comment>
<reference evidence="1 2" key="1">
    <citation type="submission" date="2020-02" db="EMBL/GenBank/DDBJ databases">
        <title>Shewanella WXL01 sp. nov., a marine bacterium isolated from green algae in Luhuitou Fringing Reef (Northern South China Sea).</title>
        <authorList>
            <person name="Wang X."/>
        </authorList>
    </citation>
    <scope>NUCLEOTIDE SEQUENCE [LARGE SCALE GENOMIC DNA]</scope>
    <source>
        <strain evidence="1 2">MCCC 1A01895</strain>
    </source>
</reference>
<dbReference type="RefSeq" id="WP_153666150.1">
    <property type="nucleotide sequence ID" value="NZ_JAAIKR010000019.1"/>
</dbReference>
<dbReference type="SUPFAM" id="SSF55729">
    <property type="entry name" value="Acyl-CoA N-acyltransferases (Nat)"/>
    <property type="match status" value="1"/>
</dbReference>
<protein>
    <submittedName>
        <fullName evidence="1">GNAT family N-acetyltransferase</fullName>
    </submittedName>
</protein>
<sequence>MSVLYRVANFDDAAHIALLEQRHCHDELNQDSGMMAAQSLSVSDMATLISQHWVVIAEQNSVIVGYVIAAKWAYYGNQGLYSTMQRHLAQTSVGMSKLTSKNTCQYGPVWVHSSLRGQGIFEGLMVFLVKEVKPHVPFMVAIIAEGNERSFAAHTQKGQMQVIDYLTFEQRDYYLLARAC</sequence>
<evidence type="ECO:0000313" key="2">
    <source>
        <dbReference type="Proteomes" id="UP000811844"/>
    </source>
</evidence>
<gene>
    <name evidence="1" type="ORF">G3R48_15590</name>
</gene>
<dbReference type="Gene3D" id="3.40.630.30">
    <property type="match status" value="1"/>
</dbReference>
<dbReference type="Proteomes" id="UP000811844">
    <property type="component" value="Unassembled WGS sequence"/>
</dbReference>
<organism evidence="1 2">
    <name type="scientific">Shewanella intestini</name>
    <dbReference type="NCBI Taxonomy" id="2017544"/>
    <lineage>
        <taxon>Bacteria</taxon>
        <taxon>Pseudomonadati</taxon>
        <taxon>Pseudomonadota</taxon>
        <taxon>Gammaproteobacteria</taxon>
        <taxon>Alteromonadales</taxon>
        <taxon>Shewanellaceae</taxon>
        <taxon>Shewanella</taxon>
    </lineage>
</organism>
<proteinExistence type="predicted"/>
<keyword evidence="2" id="KW-1185">Reference proteome</keyword>
<accession>A0ABS5I5V7</accession>
<evidence type="ECO:0000313" key="1">
    <source>
        <dbReference type="EMBL" id="MBR9729402.1"/>
    </source>
</evidence>
<name>A0ABS5I5V7_9GAMM</name>
<dbReference type="InterPro" id="IPR016181">
    <property type="entry name" value="Acyl_CoA_acyltransferase"/>
</dbReference>